<comment type="similarity">
    <text evidence="2">Belongs to the MNN1/MNT family.</text>
</comment>
<sequence>MRRLGCTLPVQLFYLDDEDLAAHHRAKLAALPDVRVISITTLVDVHASASASARGGGGKRSSSARLGWEMKPFAILASSFAHAIFIDADVVFLQNPERMLAYPLYETAGTLLFRDRTLYPGGTPTEAFFVEVMDGLEPSAMYREGRVGRKLSVHEGESGVVVVDKVRNFHALLMTTLMNAPGPYRDDMYGVIHGDKESYWMAHEMLQLPYAWAPGGGGTIGFQATAPSSSSSSSTNENITTICGQLYHPDPSWKPLWMNGGITANKHTGAEGSKALAFSHWATDPDWVDVQWEWEKVDRPFCLLRQTGDKGTTWDELTDEEKRVLNDAERMWAEIKEAQA</sequence>
<dbReference type="EMBL" id="JADGJQ010000038">
    <property type="protein sequence ID" value="KAJ3176713.1"/>
    <property type="molecule type" value="Genomic_DNA"/>
</dbReference>
<dbReference type="Proteomes" id="UP001212152">
    <property type="component" value="Unassembled WGS sequence"/>
</dbReference>
<accession>A0AAD5XLI6</accession>
<organism evidence="10 11">
    <name type="scientific">Geranomyces variabilis</name>
    <dbReference type="NCBI Taxonomy" id="109894"/>
    <lineage>
        <taxon>Eukaryota</taxon>
        <taxon>Fungi</taxon>
        <taxon>Fungi incertae sedis</taxon>
        <taxon>Chytridiomycota</taxon>
        <taxon>Chytridiomycota incertae sedis</taxon>
        <taxon>Chytridiomycetes</taxon>
        <taxon>Spizellomycetales</taxon>
        <taxon>Powellomycetaceae</taxon>
        <taxon>Geranomyces</taxon>
    </lineage>
</organism>
<keyword evidence="11" id="KW-1185">Reference proteome</keyword>
<keyword evidence="9" id="KW-0325">Glycoprotein</keyword>
<comment type="caution">
    <text evidence="10">The sequence shown here is derived from an EMBL/GenBank/DDBJ whole genome shotgun (WGS) entry which is preliminary data.</text>
</comment>
<gene>
    <name evidence="10" type="ORF">HDU87_004852</name>
</gene>
<proteinExistence type="inferred from homology"/>
<evidence type="ECO:0000256" key="6">
    <source>
        <dbReference type="ARBA" id="ARBA00022968"/>
    </source>
</evidence>
<dbReference type="GO" id="GO:0005794">
    <property type="term" value="C:Golgi apparatus"/>
    <property type="evidence" value="ECO:0007669"/>
    <property type="project" value="TreeGrafter"/>
</dbReference>
<comment type="subcellular location">
    <subcellularLocation>
        <location evidence="1">Membrane</location>
        <topology evidence="1">Single-pass type II membrane protein</topology>
    </subcellularLocation>
</comment>
<protein>
    <submittedName>
        <fullName evidence="10">Uncharacterized protein</fullName>
    </submittedName>
</protein>
<dbReference type="SUPFAM" id="SSF53448">
    <property type="entry name" value="Nucleotide-diphospho-sugar transferases"/>
    <property type="match status" value="1"/>
</dbReference>
<dbReference type="AlphaFoldDB" id="A0AAD5XLI6"/>
<evidence type="ECO:0000313" key="11">
    <source>
        <dbReference type="Proteomes" id="UP001212152"/>
    </source>
</evidence>
<dbReference type="PANTHER" id="PTHR31392">
    <property type="entry name" value="ALPHA-1,3-MANNOSYLTRANSFERASE MNN1-RELATED"/>
    <property type="match status" value="1"/>
</dbReference>
<evidence type="ECO:0000256" key="4">
    <source>
        <dbReference type="ARBA" id="ARBA00022679"/>
    </source>
</evidence>
<reference evidence="10" key="1">
    <citation type="submission" date="2020-05" db="EMBL/GenBank/DDBJ databases">
        <title>Phylogenomic resolution of chytrid fungi.</title>
        <authorList>
            <person name="Stajich J.E."/>
            <person name="Amses K."/>
            <person name="Simmons R."/>
            <person name="Seto K."/>
            <person name="Myers J."/>
            <person name="Bonds A."/>
            <person name="Quandt C.A."/>
            <person name="Barry K."/>
            <person name="Liu P."/>
            <person name="Grigoriev I."/>
            <person name="Longcore J.E."/>
            <person name="James T.Y."/>
        </authorList>
    </citation>
    <scope>NUCLEOTIDE SEQUENCE</scope>
    <source>
        <strain evidence="10">JEL0379</strain>
    </source>
</reference>
<keyword evidence="6" id="KW-0735">Signal-anchor</keyword>
<dbReference type="PANTHER" id="PTHR31392:SF1">
    <property type="entry name" value="ALPHA-1,3-MANNOSYLTRANSFERASE MNN1-RELATED"/>
    <property type="match status" value="1"/>
</dbReference>
<keyword evidence="7" id="KW-1133">Transmembrane helix</keyword>
<keyword evidence="3" id="KW-0328">Glycosyltransferase</keyword>
<name>A0AAD5XLI6_9FUNG</name>
<evidence type="ECO:0000313" key="10">
    <source>
        <dbReference type="EMBL" id="KAJ3176713.1"/>
    </source>
</evidence>
<evidence type="ECO:0000256" key="1">
    <source>
        <dbReference type="ARBA" id="ARBA00004606"/>
    </source>
</evidence>
<keyword evidence="5" id="KW-0812">Transmembrane</keyword>
<keyword evidence="4" id="KW-0808">Transferase</keyword>
<dbReference type="Pfam" id="PF11051">
    <property type="entry name" value="Mannosyl_trans3"/>
    <property type="match status" value="1"/>
</dbReference>
<evidence type="ECO:0000256" key="8">
    <source>
        <dbReference type="ARBA" id="ARBA00023136"/>
    </source>
</evidence>
<evidence type="ECO:0000256" key="2">
    <source>
        <dbReference type="ARBA" id="ARBA00009105"/>
    </source>
</evidence>
<evidence type="ECO:0000256" key="9">
    <source>
        <dbReference type="ARBA" id="ARBA00023180"/>
    </source>
</evidence>
<evidence type="ECO:0000256" key="5">
    <source>
        <dbReference type="ARBA" id="ARBA00022692"/>
    </source>
</evidence>
<keyword evidence="8" id="KW-0472">Membrane</keyword>
<dbReference type="GO" id="GO:0016020">
    <property type="term" value="C:membrane"/>
    <property type="evidence" value="ECO:0007669"/>
    <property type="project" value="UniProtKB-SubCell"/>
</dbReference>
<dbReference type="GO" id="GO:0000033">
    <property type="term" value="F:alpha-1,3-mannosyltransferase activity"/>
    <property type="evidence" value="ECO:0007669"/>
    <property type="project" value="TreeGrafter"/>
</dbReference>
<dbReference type="GO" id="GO:0006493">
    <property type="term" value="P:protein O-linked glycosylation"/>
    <property type="evidence" value="ECO:0007669"/>
    <property type="project" value="TreeGrafter"/>
</dbReference>
<dbReference type="InterPro" id="IPR029044">
    <property type="entry name" value="Nucleotide-diphossugar_trans"/>
</dbReference>
<evidence type="ECO:0000256" key="7">
    <source>
        <dbReference type="ARBA" id="ARBA00022989"/>
    </source>
</evidence>
<dbReference type="InterPro" id="IPR022751">
    <property type="entry name" value="Alpha_mannosyltransferase"/>
</dbReference>
<evidence type="ECO:0000256" key="3">
    <source>
        <dbReference type="ARBA" id="ARBA00022676"/>
    </source>
</evidence>